<evidence type="ECO:0000256" key="8">
    <source>
        <dbReference type="ARBA" id="ARBA00023125"/>
    </source>
</evidence>
<accession>A0A9W6GF13</accession>
<evidence type="ECO:0000256" key="9">
    <source>
        <dbReference type="HAMAP-Rule" id="MF_00092"/>
    </source>
</evidence>
<dbReference type="SMART" id="SM00533">
    <property type="entry name" value="MUTSd"/>
    <property type="match status" value="1"/>
</dbReference>
<feature type="coiled-coil region" evidence="10">
    <location>
        <begin position="520"/>
        <end position="604"/>
    </location>
</feature>
<dbReference type="FunFam" id="3.40.50.300:FF:001531">
    <property type="entry name" value="Endonuclease MutS2"/>
    <property type="match status" value="1"/>
</dbReference>
<dbReference type="InterPro" id="IPR002625">
    <property type="entry name" value="Smr_dom"/>
</dbReference>
<keyword evidence="3 9" id="KW-0547">Nucleotide-binding</keyword>
<keyword evidence="1 9" id="KW-0540">Nuclease</keyword>
<dbReference type="InterPro" id="IPR036063">
    <property type="entry name" value="Smr_dom_sf"/>
</dbReference>
<protein>
    <recommendedName>
        <fullName evidence="9">Endonuclease MutS2</fullName>
        <ecNumber evidence="9">3.1.-.-</ecNumber>
    </recommendedName>
    <alternativeName>
        <fullName evidence="9">Ribosome-associated protein quality control-upstream factor</fullName>
        <shortName evidence="9">RQC-upstream factor</shortName>
        <shortName evidence="9">RqcU</shortName>
        <ecNumber evidence="9">3.6.4.-</ecNumber>
    </alternativeName>
</protein>
<dbReference type="InterPro" id="IPR045076">
    <property type="entry name" value="MutS"/>
</dbReference>
<evidence type="ECO:0000259" key="11">
    <source>
        <dbReference type="PROSITE" id="PS50828"/>
    </source>
</evidence>
<dbReference type="PROSITE" id="PS50828">
    <property type="entry name" value="SMR"/>
    <property type="match status" value="1"/>
</dbReference>
<dbReference type="GO" id="GO:0045910">
    <property type="term" value="P:negative regulation of DNA recombination"/>
    <property type="evidence" value="ECO:0007669"/>
    <property type="project" value="InterPro"/>
</dbReference>
<dbReference type="GO" id="GO:0005524">
    <property type="term" value="F:ATP binding"/>
    <property type="evidence" value="ECO:0007669"/>
    <property type="project" value="UniProtKB-UniRule"/>
</dbReference>
<dbReference type="GO" id="GO:0043023">
    <property type="term" value="F:ribosomal large subunit binding"/>
    <property type="evidence" value="ECO:0007669"/>
    <property type="project" value="UniProtKB-UniRule"/>
</dbReference>
<dbReference type="GO" id="GO:0016887">
    <property type="term" value="F:ATP hydrolysis activity"/>
    <property type="evidence" value="ECO:0007669"/>
    <property type="project" value="InterPro"/>
</dbReference>
<dbReference type="GO" id="GO:0006298">
    <property type="term" value="P:mismatch repair"/>
    <property type="evidence" value="ECO:0007669"/>
    <property type="project" value="InterPro"/>
</dbReference>
<dbReference type="GO" id="GO:0019843">
    <property type="term" value="F:rRNA binding"/>
    <property type="evidence" value="ECO:0007669"/>
    <property type="project" value="UniProtKB-UniRule"/>
</dbReference>
<dbReference type="Pfam" id="PF00488">
    <property type="entry name" value="MutS_V"/>
    <property type="match status" value="1"/>
</dbReference>
<comment type="subunit">
    <text evidence="9">Homodimer. Binds to stalled ribosomes, contacting rRNA.</text>
</comment>
<dbReference type="GO" id="GO:0140664">
    <property type="term" value="F:ATP-dependent DNA damage sensor activity"/>
    <property type="evidence" value="ECO:0007669"/>
    <property type="project" value="InterPro"/>
</dbReference>
<dbReference type="FunFam" id="3.30.1370.110:FF:000004">
    <property type="entry name" value="Endonuclease MutS2"/>
    <property type="match status" value="1"/>
</dbReference>
<evidence type="ECO:0000256" key="7">
    <source>
        <dbReference type="ARBA" id="ARBA00022884"/>
    </source>
</evidence>
<dbReference type="GO" id="GO:0030983">
    <property type="term" value="F:mismatched DNA binding"/>
    <property type="evidence" value="ECO:0007669"/>
    <property type="project" value="InterPro"/>
</dbReference>
<dbReference type="GO" id="GO:0004519">
    <property type="term" value="F:endonuclease activity"/>
    <property type="evidence" value="ECO:0007669"/>
    <property type="project" value="UniProtKB-UniRule"/>
</dbReference>
<dbReference type="AlphaFoldDB" id="A0A9W6GF13"/>
<dbReference type="InterPro" id="IPR007696">
    <property type="entry name" value="DNA_mismatch_repair_MutS_core"/>
</dbReference>
<dbReference type="Proteomes" id="UP001144297">
    <property type="component" value="Unassembled WGS sequence"/>
</dbReference>
<dbReference type="SMART" id="SM00463">
    <property type="entry name" value="SMR"/>
    <property type="match status" value="1"/>
</dbReference>
<comment type="similarity">
    <text evidence="9">Belongs to the DNA mismatch repair MutS family. MutS2 subfamily.</text>
</comment>
<reference evidence="12" key="1">
    <citation type="submission" date="2022-12" db="EMBL/GenBank/DDBJ databases">
        <title>Reference genome sequencing for broad-spectrum identification of bacterial and archaeal isolates by mass spectrometry.</title>
        <authorList>
            <person name="Sekiguchi Y."/>
            <person name="Tourlousse D.M."/>
        </authorList>
    </citation>
    <scope>NUCLEOTIDE SEQUENCE</scope>
    <source>
        <strain evidence="12">TSL-P1</strain>
    </source>
</reference>
<proteinExistence type="inferred from homology"/>
<organism evidence="12 13">
    <name type="scientific">Thermodesulfovibrio yellowstonii</name>
    <dbReference type="NCBI Taxonomy" id="28262"/>
    <lineage>
        <taxon>Bacteria</taxon>
        <taxon>Pseudomonadati</taxon>
        <taxon>Nitrospirota</taxon>
        <taxon>Thermodesulfovibrionia</taxon>
        <taxon>Thermodesulfovibrionales</taxon>
        <taxon>Thermodesulfovibrionaceae</taxon>
        <taxon>Thermodesulfovibrio</taxon>
    </lineage>
</organism>
<evidence type="ECO:0000313" key="13">
    <source>
        <dbReference type="Proteomes" id="UP001144297"/>
    </source>
</evidence>
<dbReference type="GO" id="GO:0072344">
    <property type="term" value="P:rescue of stalled ribosome"/>
    <property type="evidence" value="ECO:0007669"/>
    <property type="project" value="UniProtKB-UniRule"/>
</dbReference>
<dbReference type="SMART" id="SM00534">
    <property type="entry name" value="MUTSac"/>
    <property type="match status" value="1"/>
</dbReference>
<dbReference type="Gene3D" id="3.30.1370.110">
    <property type="match status" value="1"/>
</dbReference>
<sequence length="785" mass="89836">MIEKKALQELDFYKILGLIEEFAGSEATKKAIQQIFPFDEFTSAENSLKEFEEIKRYFDTGGQLQISSFPDIANLIEKAKKEGAFFEPSELTQFLKVLRVLDKISSYIDEFFNFPFLSQKIKNILKTNLSIGQPYILERLENTVDEEGNILDTASSTLKYIRKQIKLTEEKIKQKLEEIINRSNVLVFLQDRFITKRNNRWVIPVRMDSKGQIPGVVHDVSRSGETAFIEPAEITAFSKKLEELLIEQRLEEIKILKELSFEIHQISETLHREFNLLVYLDKMLSIYKFSQKFNAEAPQLTREINISLINAKHPLLLLSKQVVPLNLELKNKKVLVITGPNAGGKTVTIKTIGLLTAMAISGLPIPASPSSIIPFVKNIYVDLYHEGSIEEHLSSFALHIITLKKIIEQADSESLILLDEIGTNTDPEEGSALACAILEELKNREALTFATTHLSKVKIFAATQQNIEIASMLFDEKTMTPLYKLSIGSLTPSYALEVAQKYGFPENLIRRAYELKGTQDREIYELIKELEKNKQEYETKLAEIEKIKNIMDSEKNRLEKELVFASENKKKIIEQAKIEAQSMLTKLKKEINFLYEEAKKADRKKLREISQKISDISKKFISEEPKKQEELNPGDIVKIRNLNLSGKILIIEDGRAKIQTDTAQIEAELRELEKVSFHEEQESNKRLDIFSVTNKKAIENYKEEYPSKKLEIRGMRVDEALPLVERFLNELSFSESNRGIILHGIGKGILRDAIRDYIKDHPAVKSFRKGNPDEGGDAVTVIEMK</sequence>
<keyword evidence="7 9" id="KW-0694">RNA-binding</keyword>
<evidence type="ECO:0000256" key="3">
    <source>
        <dbReference type="ARBA" id="ARBA00022741"/>
    </source>
</evidence>
<evidence type="ECO:0000256" key="10">
    <source>
        <dbReference type="SAM" id="Coils"/>
    </source>
</evidence>
<dbReference type="Pfam" id="PF01713">
    <property type="entry name" value="Smr"/>
    <property type="match status" value="1"/>
</dbReference>
<dbReference type="PIRSF" id="PIRSF005814">
    <property type="entry name" value="MutS_YshD"/>
    <property type="match status" value="1"/>
</dbReference>
<gene>
    <name evidence="9 12" type="primary">mutS2</name>
    <name evidence="9" type="synonym">rqcU</name>
    <name evidence="12" type="ORF">TISLANDTSLP1_03560</name>
</gene>
<name>A0A9W6GF13_9BACT</name>
<dbReference type="EC" id="3.1.-.-" evidence="9"/>
<evidence type="ECO:0000256" key="4">
    <source>
        <dbReference type="ARBA" id="ARBA00022759"/>
    </source>
</evidence>
<comment type="caution">
    <text evidence="12">The sequence shown here is derived from an EMBL/GenBank/DDBJ whole genome shotgun (WGS) entry which is preliminary data.</text>
</comment>
<feature type="domain" description="Smr" evidence="11">
    <location>
        <begin position="710"/>
        <end position="785"/>
    </location>
</feature>
<evidence type="ECO:0000256" key="1">
    <source>
        <dbReference type="ARBA" id="ARBA00022722"/>
    </source>
</evidence>
<evidence type="ECO:0000256" key="6">
    <source>
        <dbReference type="ARBA" id="ARBA00022840"/>
    </source>
</evidence>
<keyword evidence="2 9" id="KW-0699">rRNA-binding</keyword>
<dbReference type="Gene3D" id="3.40.50.300">
    <property type="entry name" value="P-loop containing nucleotide triphosphate hydrolases"/>
    <property type="match status" value="1"/>
</dbReference>
<comment type="function">
    <text evidence="9">Endonuclease that is involved in the suppression of homologous recombination and thus may have a key role in the control of bacterial genetic diversity.</text>
</comment>
<keyword evidence="4 9" id="KW-0255">Endonuclease</keyword>
<feature type="binding site" evidence="9">
    <location>
        <begin position="339"/>
        <end position="346"/>
    </location>
    <ligand>
        <name>ATP</name>
        <dbReference type="ChEBI" id="CHEBI:30616"/>
    </ligand>
</feature>
<dbReference type="SUPFAM" id="SSF160443">
    <property type="entry name" value="SMR domain-like"/>
    <property type="match status" value="1"/>
</dbReference>
<evidence type="ECO:0000256" key="5">
    <source>
        <dbReference type="ARBA" id="ARBA00022801"/>
    </source>
</evidence>
<keyword evidence="10" id="KW-0175">Coiled coil</keyword>
<comment type="function">
    <text evidence="9">Acts as a ribosome collision sensor, splitting the ribosome into its 2 subunits. Detects stalled/collided 70S ribosomes which it binds and splits by an ATP-hydrolysis driven conformational change. Acts upstream of the ribosome quality control system (RQC), a ribosome-associated complex that mediates the extraction of incompletely synthesized nascent chains from stalled ribosomes and their subsequent degradation. Probably generates substrates for RQC.</text>
</comment>
<dbReference type="InterPro" id="IPR036187">
    <property type="entry name" value="DNA_mismatch_repair_MutS_sf"/>
</dbReference>
<keyword evidence="5 9" id="KW-0378">Hydrolase</keyword>
<dbReference type="PANTHER" id="PTHR48466">
    <property type="entry name" value="OS10G0509000 PROTEIN-RELATED"/>
    <property type="match status" value="1"/>
</dbReference>
<dbReference type="EMBL" id="BSDX01000001">
    <property type="protein sequence ID" value="GLI52663.1"/>
    <property type="molecule type" value="Genomic_DNA"/>
</dbReference>
<evidence type="ECO:0000256" key="2">
    <source>
        <dbReference type="ARBA" id="ARBA00022730"/>
    </source>
</evidence>
<evidence type="ECO:0000313" key="12">
    <source>
        <dbReference type="EMBL" id="GLI52663.1"/>
    </source>
</evidence>
<dbReference type="SUPFAM" id="SSF48334">
    <property type="entry name" value="DNA repair protein MutS, domain III"/>
    <property type="match status" value="1"/>
</dbReference>
<dbReference type="EC" id="3.6.4.-" evidence="9"/>
<keyword evidence="8 9" id="KW-0238">DNA-binding</keyword>
<dbReference type="InterPro" id="IPR027417">
    <property type="entry name" value="P-loop_NTPase"/>
</dbReference>
<dbReference type="HAMAP" id="MF_00092">
    <property type="entry name" value="MutS2"/>
    <property type="match status" value="1"/>
</dbReference>
<dbReference type="NCBIfam" id="TIGR01069">
    <property type="entry name" value="mutS2"/>
    <property type="match status" value="1"/>
</dbReference>
<keyword evidence="6 9" id="KW-0067">ATP-binding</keyword>
<dbReference type="SUPFAM" id="SSF52540">
    <property type="entry name" value="P-loop containing nucleoside triphosphate hydrolases"/>
    <property type="match status" value="1"/>
</dbReference>
<dbReference type="InterPro" id="IPR000432">
    <property type="entry name" value="DNA_mismatch_repair_MutS_C"/>
</dbReference>
<keyword evidence="13" id="KW-1185">Reference proteome</keyword>
<dbReference type="InterPro" id="IPR005747">
    <property type="entry name" value="MutS2"/>
</dbReference>
<dbReference type="PANTHER" id="PTHR48466:SF2">
    <property type="entry name" value="OS10G0509000 PROTEIN"/>
    <property type="match status" value="1"/>
</dbReference>